<evidence type="ECO:0000313" key="2">
    <source>
        <dbReference type="Proteomes" id="UP001473424"/>
    </source>
</evidence>
<name>A0ABM8JT90_9MOLU</name>
<proteinExistence type="predicted"/>
<reference evidence="2" key="1">
    <citation type="journal article" date="2024" name="FEMS Microbiol. Lett.">
        <title>Genomic insights into Spiroplasma endosymbionts that induce male-killing and protective phenotypes in the pea aphid.</title>
        <authorList>
            <person name="Arai H."/>
            <person name="Legeai F."/>
            <person name="Kageyama D."/>
            <person name="Sugio A."/>
            <person name="Simon J.C."/>
        </authorList>
    </citation>
    <scope>NUCLEOTIDE SEQUENCE [LARGE SCALE GENOMIC DNA]</scope>
    <source>
        <strain evidence="2">sAp269</strain>
        <plasmid evidence="2">pSAP_1</plasmid>
    </source>
</reference>
<dbReference type="Proteomes" id="UP001473424">
    <property type="component" value="Plasmid pSAP_1"/>
</dbReference>
<gene>
    <name evidence="1" type="ORF">SAP269_22320</name>
</gene>
<organism evidence="1 2">
    <name type="scientific">Spiroplasma ixodetis</name>
    <dbReference type="NCBI Taxonomy" id="2141"/>
    <lineage>
        <taxon>Bacteria</taxon>
        <taxon>Bacillati</taxon>
        <taxon>Mycoplasmatota</taxon>
        <taxon>Mollicutes</taxon>
        <taxon>Entomoplasmatales</taxon>
        <taxon>Spiroplasmataceae</taxon>
        <taxon>Spiroplasma</taxon>
    </lineage>
</organism>
<evidence type="ECO:0000313" key="1">
    <source>
        <dbReference type="EMBL" id="BET39643.1"/>
    </source>
</evidence>
<keyword evidence="2" id="KW-1185">Reference proteome</keyword>
<keyword evidence="1" id="KW-0614">Plasmid</keyword>
<protein>
    <submittedName>
        <fullName evidence="1">Uncharacterized protein</fullName>
    </submittedName>
</protein>
<dbReference type="RefSeq" id="WP_353307276.1">
    <property type="nucleotide sequence ID" value="NZ_AP028956.1"/>
</dbReference>
<sequence>MDITERNFYSWQNFKFKFYKNINDRKLQIHKTKFAKNNAWLFVNDGGMWMGVGKGIRLYNDDNNARTKREIKDINEWNDDFSKLINNEQNLPIINNTNFVKSNITSL</sequence>
<geneLocation type="plasmid" evidence="1 2">
    <name>pSAP_1</name>
</geneLocation>
<dbReference type="EMBL" id="AP028956">
    <property type="protein sequence ID" value="BET39643.1"/>
    <property type="molecule type" value="Genomic_DNA"/>
</dbReference>
<accession>A0ABM8JT90</accession>